<dbReference type="WBParaSite" id="PS1159_v2.g4754.t1">
    <property type="protein sequence ID" value="PS1159_v2.g4754.t1"/>
    <property type="gene ID" value="PS1159_v2.g4754"/>
</dbReference>
<name>A0AC35GGB8_9BILA</name>
<organism evidence="1 2">
    <name type="scientific">Panagrolaimus sp. PS1159</name>
    <dbReference type="NCBI Taxonomy" id="55785"/>
    <lineage>
        <taxon>Eukaryota</taxon>
        <taxon>Metazoa</taxon>
        <taxon>Ecdysozoa</taxon>
        <taxon>Nematoda</taxon>
        <taxon>Chromadorea</taxon>
        <taxon>Rhabditida</taxon>
        <taxon>Tylenchina</taxon>
        <taxon>Panagrolaimomorpha</taxon>
        <taxon>Panagrolaimoidea</taxon>
        <taxon>Panagrolaimidae</taxon>
        <taxon>Panagrolaimus</taxon>
    </lineage>
</organism>
<reference evidence="2" key="1">
    <citation type="submission" date="2022-11" db="UniProtKB">
        <authorList>
            <consortium name="WormBaseParasite"/>
        </authorList>
    </citation>
    <scope>IDENTIFICATION</scope>
</reference>
<protein>
    <submittedName>
        <fullName evidence="2">Uncharacterized protein</fullName>
    </submittedName>
</protein>
<dbReference type="Proteomes" id="UP000887580">
    <property type="component" value="Unplaced"/>
</dbReference>
<evidence type="ECO:0000313" key="2">
    <source>
        <dbReference type="WBParaSite" id="PS1159_v2.g4754.t1"/>
    </source>
</evidence>
<accession>A0AC35GGB8</accession>
<evidence type="ECO:0000313" key="1">
    <source>
        <dbReference type="Proteomes" id="UP000887580"/>
    </source>
</evidence>
<sequence length="267" mass="30931">MLLTLIISFFTYSLAKTISSLNNFNCYTDYSIADKPFNFLPKNSRIFEITCGCQYDWKKTFCNNFKRYGKMNVKESPHVCICRQLNDKDSTCDQFMTRCFGEKRTKYQSCSCCFNQPDDHCNQLECKNLEPDFGRGSNTSCICHDQSNYPKHICENEDISPRKKLRPLYTVTGRTDGTSDFTITDKNNPDSNFYKTILKAIQTNKIILAFIIILIIGVLAAIIFGCCIICFGKKQSNRRTNTRREKRIENEKRLLEVTQNDIEGYLP</sequence>
<proteinExistence type="predicted"/>